<dbReference type="AlphaFoldDB" id="A0A3G3K6L7"/>
<dbReference type="Proteomes" id="UP000269097">
    <property type="component" value="Chromosome"/>
</dbReference>
<dbReference type="PANTHER" id="PTHR43798:SF20">
    <property type="entry name" value="2-SUCCINYL-6-HYDROXY-2,4-CYCLOHEXADIENE-1-CARBOXYLATE SYNTHASE-RELATED"/>
    <property type="match status" value="1"/>
</dbReference>
<dbReference type="PANTHER" id="PTHR43798">
    <property type="entry name" value="MONOACYLGLYCEROL LIPASE"/>
    <property type="match status" value="1"/>
</dbReference>
<reference evidence="2 3" key="1">
    <citation type="submission" date="2018-10" db="EMBL/GenBank/DDBJ databases">
        <title>Genome Sequence of Cohnella sp.</title>
        <authorList>
            <person name="Srinivasan S."/>
            <person name="Kim M.K."/>
        </authorList>
    </citation>
    <scope>NUCLEOTIDE SEQUENCE [LARGE SCALE GENOMIC DNA]</scope>
    <source>
        <strain evidence="2 3">18JY8-7</strain>
    </source>
</reference>
<dbReference type="KEGG" id="coh:EAV92_00745"/>
<dbReference type="Pfam" id="PF00561">
    <property type="entry name" value="Abhydrolase_1"/>
    <property type="match status" value="1"/>
</dbReference>
<protein>
    <submittedName>
        <fullName evidence="2">Alpha/beta fold hydrolase</fullName>
    </submittedName>
</protein>
<keyword evidence="3" id="KW-1185">Reference proteome</keyword>
<dbReference type="SUPFAM" id="SSF53474">
    <property type="entry name" value="alpha/beta-Hydrolases"/>
    <property type="match status" value="1"/>
</dbReference>
<evidence type="ECO:0000259" key="1">
    <source>
        <dbReference type="Pfam" id="PF00561"/>
    </source>
</evidence>
<gene>
    <name evidence="2" type="ORF">EAV92_00745</name>
</gene>
<name>A0A3G3K6L7_9BACL</name>
<proteinExistence type="predicted"/>
<keyword evidence="2" id="KW-0378">Hydrolase</keyword>
<dbReference type="InterPro" id="IPR029058">
    <property type="entry name" value="AB_hydrolase_fold"/>
</dbReference>
<dbReference type="GO" id="GO:0016020">
    <property type="term" value="C:membrane"/>
    <property type="evidence" value="ECO:0007669"/>
    <property type="project" value="TreeGrafter"/>
</dbReference>
<feature type="domain" description="AB hydrolase-1" evidence="1">
    <location>
        <begin position="15"/>
        <end position="241"/>
    </location>
</feature>
<evidence type="ECO:0000313" key="2">
    <source>
        <dbReference type="EMBL" id="AYQ75409.1"/>
    </source>
</evidence>
<accession>A0A3G3K6L7</accession>
<dbReference type="InterPro" id="IPR050266">
    <property type="entry name" value="AB_hydrolase_sf"/>
</dbReference>
<dbReference type="PRINTS" id="PR00111">
    <property type="entry name" value="ABHYDROLASE"/>
</dbReference>
<organism evidence="2 3">
    <name type="scientific">Cohnella candidum</name>
    <dbReference type="NCBI Taxonomy" id="2674991"/>
    <lineage>
        <taxon>Bacteria</taxon>
        <taxon>Bacillati</taxon>
        <taxon>Bacillota</taxon>
        <taxon>Bacilli</taxon>
        <taxon>Bacillales</taxon>
        <taxon>Paenibacillaceae</taxon>
        <taxon>Cohnella</taxon>
    </lineage>
</organism>
<dbReference type="EMBL" id="CP033433">
    <property type="protein sequence ID" value="AYQ75409.1"/>
    <property type="molecule type" value="Genomic_DNA"/>
</dbReference>
<dbReference type="GO" id="GO:0016787">
    <property type="term" value="F:hydrolase activity"/>
    <property type="evidence" value="ECO:0007669"/>
    <property type="project" value="UniProtKB-KW"/>
</dbReference>
<sequence>MDYLPAFEHKGSGVPIVLLHGFCGSRRYWYDVLPVLSSHYHVIVPDLRGHGSSPVSEGTYTMERLADDTLALLDRLKIEKAFVFGHSLSGYSTLAFAEKYPERLLGFGLVHSTPLPDTEAGREGRLKAAAQIREEGVQAFVDGLIPKLFAPEHRTSMEQKVKAAKDMGYATSAEGAIGCALGMRDRPDRTDVLMRTDLPVLLLAGELDEVIPEERRFPVAHANITAVTLPGVGHMGMMEDPARFADEIAAFIEKSRGNEGA</sequence>
<evidence type="ECO:0000313" key="3">
    <source>
        <dbReference type="Proteomes" id="UP000269097"/>
    </source>
</evidence>
<dbReference type="InterPro" id="IPR000073">
    <property type="entry name" value="AB_hydrolase_1"/>
</dbReference>
<dbReference type="Gene3D" id="3.40.50.1820">
    <property type="entry name" value="alpha/beta hydrolase"/>
    <property type="match status" value="1"/>
</dbReference>